<feature type="domain" description="Histidine-specific methyltransferase SAM-dependent" evidence="3">
    <location>
        <begin position="24"/>
        <end position="328"/>
    </location>
</feature>
<proteinExistence type="predicted"/>
<sequence length="330" mass="36494">MKPTLSPAPTVRSYLDEGAGSSLANDVLDGLTRPFKELPPKHFYDAVGADLFDRICEQPEYYPTRAEREILQLRSGDIARITGAAELVELGSGTAAKTRVLLDALRDAGTLRRYVPFDVTEGMVRDVAAALLDEYPGLEVEGIVGDFERHLQHVPPSVPGRPRIVAFLGGTIGNFIPGSRREFLASLGELLSDGDHLLLGTDLVKDPAVLEAAYDDAAGVTAAFNRNVLHVLNRELDADFEPDAFDHFAFFDREHEWIEMRLRAQRRMVVPIRGLGMEVAFEAREEVRTEISAKFTPERLEADLAASGLELVEILTDPQQRFALSLSRRA</sequence>
<name>A0AAU7AZZ9_9ACTN</name>
<dbReference type="InterPro" id="IPR029063">
    <property type="entry name" value="SAM-dependent_MTases_sf"/>
</dbReference>
<dbReference type="PIRSF" id="PIRSF018005">
    <property type="entry name" value="UCP018005"/>
    <property type="match status" value="1"/>
</dbReference>
<dbReference type="NCBIfam" id="TIGR03438">
    <property type="entry name" value="egtD_ergothio"/>
    <property type="match status" value="1"/>
</dbReference>
<dbReference type="PANTHER" id="PTHR43397:SF1">
    <property type="entry name" value="ERGOTHIONEINE BIOSYNTHESIS PROTEIN 1"/>
    <property type="match status" value="1"/>
</dbReference>
<dbReference type="PANTHER" id="PTHR43397">
    <property type="entry name" value="ERGOTHIONEINE BIOSYNTHESIS PROTEIN 1"/>
    <property type="match status" value="1"/>
</dbReference>
<keyword evidence="2 4" id="KW-0808">Transferase</keyword>
<dbReference type="Gene3D" id="3.40.50.150">
    <property type="entry name" value="Vaccinia Virus protein VP39"/>
    <property type="match status" value="1"/>
</dbReference>
<evidence type="ECO:0000256" key="2">
    <source>
        <dbReference type="ARBA" id="ARBA00022679"/>
    </source>
</evidence>
<dbReference type="SUPFAM" id="SSF53335">
    <property type="entry name" value="S-adenosyl-L-methionine-dependent methyltransferases"/>
    <property type="match status" value="1"/>
</dbReference>
<gene>
    <name evidence="4" type="primary">egtD</name>
    <name evidence="4" type="ORF">DSM112329_04066</name>
</gene>
<dbReference type="GO" id="GO:0032259">
    <property type="term" value="P:methylation"/>
    <property type="evidence" value="ECO:0007669"/>
    <property type="project" value="UniProtKB-KW"/>
</dbReference>
<dbReference type="Pfam" id="PF10017">
    <property type="entry name" value="Methyltransf_33"/>
    <property type="match status" value="1"/>
</dbReference>
<protein>
    <submittedName>
        <fullName evidence="4">Histidine N-alpha-methyltransferase</fullName>
        <ecNumber evidence="4">2.1.1.44</ecNumber>
    </submittedName>
</protein>
<dbReference type="InterPro" id="IPR051128">
    <property type="entry name" value="EgtD_Methyltrsf_superfamily"/>
</dbReference>
<dbReference type="EMBL" id="CP114014">
    <property type="protein sequence ID" value="XAY07186.1"/>
    <property type="molecule type" value="Genomic_DNA"/>
</dbReference>
<dbReference type="EC" id="2.1.1.44" evidence="4"/>
<dbReference type="InterPro" id="IPR019257">
    <property type="entry name" value="MeTrfase_dom"/>
</dbReference>
<dbReference type="GO" id="GO:0052706">
    <property type="term" value="F:L-histidine N(alpha)-methyltransferase activity"/>
    <property type="evidence" value="ECO:0007669"/>
    <property type="project" value="UniProtKB-EC"/>
</dbReference>
<accession>A0AAU7AZZ9</accession>
<dbReference type="InterPro" id="IPR017804">
    <property type="entry name" value="MeTrfase_EgtD-like"/>
</dbReference>
<keyword evidence="1 4" id="KW-0489">Methyltransferase</keyword>
<dbReference type="RefSeq" id="WP_354698391.1">
    <property type="nucleotide sequence ID" value="NZ_CP114014.1"/>
</dbReference>
<organism evidence="4">
    <name type="scientific">Paraconexibacter sp. AEG42_29</name>
    <dbReference type="NCBI Taxonomy" id="2997339"/>
    <lineage>
        <taxon>Bacteria</taxon>
        <taxon>Bacillati</taxon>
        <taxon>Actinomycetota</taxon>
        <taxon>Thermoleophilia</taxon>
        <taxon>Solirubrobacterales</taxon>
        <taxon>Paraconexibacteraceae</taxon>
        <taxon>Paraconexibacter</taxon>
    </lineage>
</organism>
<dbReference type="InterPro" id="IPR035094">
    <property type="entry name" value="EgtD"/>
</dbReference>
<reference evidence="4" key="1">
    <citation type="submission" date="2022-12" db="EMBL/GenBank/DDBJ databases">
        <title>Paraconexibacter alkalitolerans sp. nov. and Baekduia alba sp. nov., isolated from soil and emended description of the genera Paraconexibacter (Chun et al., 2020) and Baekduia (An et al., 2020).</title>
        <authorList>
            <person name="Vieira S."/>
            <person name="Huber K.J."/>
            <person name="Geppert A."/>
            <person name="Wolf J."/>
            <person name="Neumann-Schaal M."/>
            <person name="Muesken M."/>
            <person name="Overmann J."/>
        </authorList>
    </citation>
    <scope>NUCLEOTIDE SEQUENCE</scope>
    <source>
        <strain evidence="4">AEG42_29</strain>
    </source>
</reference>
<dbReference type="AlphaFoldDB" id="A0AAU7AZZ9"/>
<evidence type="ECO:0000313" key="4">
    <source>
        <dbReference type="EMBL" id="XAY07186.1"/>
    </source>
</evidence>
<evidence type="ECO:0000256" key="1">
    <source>
        <dbReference type="ARBA" id="ARBA00022603"/>
    </source>
</evidence>
<evidence type="ECO:0000259" key="3">
    <source>
        <dbReference type="Pfam" id="PF10017"/>
    </source>
</evidence>
<dbReference type="KEGG" id="parq:DSM112329_04066"/>